<dbReference type="InterPro" id="IPR023187">
    <property type="entry name" value="Tscrpt_reg_MarR-type_CS"/>
</dbReference>
<dbReference type="InterPro" id="IPR036390">
    <property type="entry name" value="WH_DNA-bd_sf"/>
</dbReference>
<dbReference type="PANTHER" id="PTHR33164:SF43">
    <property type="entry name" value="HTH-TYPE TRANSCRIPTIONAL REPRESSOR YETL"/>
    <property type="match status" value="1"/>
</dbReference>
<keyword evidence="2" id="KW-0238">DNA-binding</keyword>
<evidence type="ECO:0000256" key="3">
    <source>
        <dbReference type="ARBA" id="ARBA00023163"/>
    </source>
</evidence>
<dbReference type="EMBL" id="JAAAMV010000003">
    <property type="protein sequence ID" value="NBD23788.1"/>
    <property type="molecule type" value="Genomic_DNA"/>
</dbReference>
<dbReference type="PROSITE" id="PS01117">
    <property type="entry name" value="HTH_MARR_1"/>
    <property type="match status" value="1"/>
</dbReference>
<dbReference type="Proteomes" id="UP000665561">
    <property type="component" value="Unassembled WGS sequence"/>
</dbReference>
<sequence length="143" mass="16036">MQPVVLSDLINEILVKSSILGSEKSFVEALTPRQAHIVMEIKSNAFRNGDLADRLGVEPSTLTRLLDPLVKKGFVSRGLNPDNRREVLIRLTDEGLAILEELNEKMLRVCTQILRQVPEDKLERVEEGIALLLSAVRKATFPH</sequence>
<dbReference type="InterPro" id="IPR036388">
    <property type="entry name" value="WH-like_DNA-bd_sf"/>
</dbReference>
<dbReference type="PRINTS" id="PR00598">
    <property type="entry name" value="HTHMARR"/>
</dbReference>
<evidence type="ECO:0000313" key="6">
    <source>
        <dbReference type="Proteomes" id="UP000665561"/>
    </source>
</evidence>
<reference evidence="5 6" key="1">
    <citation type="submission" date="2020-01" db="EMBL/GenBank/DDBJ databases">
        <title>Paenibacillus soybeanensis sp. nov. isolated from the nodules of soybean (Glycine max(L.) Merr).</title>
        <authorList>
            <person name="Wang H."/>
        </authorList>
    </citation>
    <scope>NUCLEOTIDE SEQUENCE [LARGE SCALE GENOMIC DNA]</scope>
    <source>
        <strain evidence="5 6">T1</strain>
    </source>
</reference>
<dbReference type="InterPro" id="IPR039422">
    <property type="entry name" value="MarR/SlyA-like"/>
</dbReference>
<proteinExistence type="predicted"/>
<name>A0ABW9XMD2_9BACL</name>
<dbReference type="SMART" id="SM00347">
    <property type="entry name" value="HTH_MARR"/>
    <property type="match status" value="1"/>
</dbReference>
<evidence type="ECO:0000256" key="1">
    <source>
        <dbReference type="ARBA" id="ARBA00023015"/>
    </source>
</evidence>
<feature type="domain" description="HTH marR-type" evidence="4">
    <location>
        <begin position="1"/>
        <end position="134"/>
    </location>
</feature>
<dbReference type="PROSITE" id="PS50995">
    <property type="entry name" value="HTH_MARR_2"/>
    <property type="match status" value="1"/>
</dbReference>
<dbReference type="SUPFAM" id="SSF46785">
    <property type="entry name" value="Winged helix' DNA-binding domain"/>
    <property type="match status" value="1"/>
</dbReference>
<accession>A0ABW9XMD2</accession>
<gene>
    <name evidence="5" type="ORF">GT019_07885</name>
</gene>
<dbReference type="RefSeq" id="WP_161742576.1">
    <property type="nucleotide sequence ID" value="NZ_JAAAMV010000003.1"/>
</dbReference>
<dbReference type="PANTHER" id="PTHR33164">
    <property type="entry name" value="TRANSCRIPTIONAL REGULATOR, MARR FAMILY"/>
    <property type="match status" value="1"/>
</dbReference>
<dbReference type="Pfam" id="PF01047">
    <property type="entry name" value="MarR"/>
    <property type="match status" value="1"/>
</dbReference>
<keyword evidence="3" id="KW-0804">Transcription</keyword>
<dbReference type="Gene3D" id="1.10.10.10">
    <property type="entry name" value="Winged helix-like DNA-binding domain superfamily/Winged helix DNA-binding domain"/>
    <property type="match status" value="1"/>
</dbReference>
<protein>
    <submittedName>
        <fullName evidence="5">MarR family transcriptional regulator</fullName>
    </submittedName>
</protein>
<evidence type="ECO:0000259" key="4">
    <source>
        <dbReference type="PROSITE" id="PS50995"/>
    </source>
</evidence>
<evidence type="ECO:0000256" key="2">
    <source>
        <dbReference type="ARBA" id="ARBA00023125"/>
    </source>
</evidence>
<organism evidence="5 6">
    <name type="scientific">Paenibacillus glycinis</name>
    <dbReference type="NCBI Taxonomy" id="2697035"/>
    <lineage>
        <taxon>Bacteria</taxon>
        <taxon>Bacillati</taxon>
        <taxon>Bacillota</taxon>
        <taxon>Bacilli</taxon>
        <taxon>Bacillales</taxon>
        <taxon>Paenibacillaceae</taxon>
        <taxon>Paenibacillus</taxon>
    </lineage>
</organism>
<comment type="caution">
    <text evidence="5">The sequence shown here is derived from an EMBL/GenBank/DDBJ whole genome shotgun (WGS) entry which is preliminary data.</text>
</comment>
<evidence type="ECO:0000313" key="5">
    <source>
        <dbReference type="EMBL" id="NBD23788.1"/>
    </source>
</evidence>
<keyword evidence="6" id="KW-1185">Reference proteome</keyword>
<keyword evidence="1" id="KW-0805">Transcription regulation</keyword>
<dbReference type="InterPro" id="IPR000835">
    <property type="entry name" value="HTH_MarR-typ"/>
</dbReference>